<organism evidence="1 2">
    <name type="scientific">Phytophthora citrophthora</name>
    <dbReference type="NCBI Taxonomy" id="4793"/>
    <lineage>
        <taxon>Eukaryota</taxon>
        <taxon>Sar</taxon>
        <taxon>Stramenopiles</taxon>
        <taxon>Oomycota</taxon>
        <taxon>Peronosporomycetes</taxon>
        <taxon>Peronosporales</taxon>
        <taxon>Peronosporaceae</taxon>
        <taxon>Phytophthora</taxon>
    </lineage>
</organism>
<dbReference type="InterPro" id="IPR011009">
    <property type="entry name" value="Kinase-like_dom_sf"/>
</dbReference>
<evidence type="ECO:0000313" key="2">
    <source>
        <dbReference type="Proteomes" id="UP001259832"/>
    </source>
</evidence>
<dbReference type="Proteomes" id="UP001259832">
    <property type="component" value="Unassembled WGS sequence"/>
</dbReference>
<proteinExistence type="predicted"/>
<sequence>MLEAVSGEIPFGVEDDEEIVALILGGKLPPRPEAASNTVWDLICSLCAANYRARPTIDDIISTLTSLVETGASSSAHAA</sequence>
<name>A0AAD9LMD0_9STRA</name>
<comment type="caution">
    <text evidence="1">The sequence shown here is derived from an EMBL/GenBank/DDBJ whole genome shotgun (WGS) entry which is preliminary data.</text>
</comment>
<dbReference type="EMBL" id="JASMQC010000009">
    <property type="protein sequence ID" value="KAK1942443.1"/>
    <property type="molecule type" value="Genomic_DNA"/>
</dbReference>
<dbReference type="Gene3D" id="1.10.510.10">
    <property type="entry name" value="Transferase(Phosphotransferase) domain 1"/>
    <property type="match status" value="1"/>
</dbReference>
<evidence type="ECO:0000313" key="1">
    <source>
        <dbReference type="EMBL" id="KAK1942443.1"/>
    </source>
</evidence>
<evidence type="ECO:0008006" key="3">
    <source>
        <dbReference type="Google" id="ProtNLM"/>
    </source>
</evidence>
<accession>A0AAD9LMD0</accession>
<dbReference type="SUPFAM" id="SSF56112">
    <property type="entry name" value="Protein kinase-like (PK-like)"/>
    <property type="match status" value="1"/>
</dbReference>
<reference evidence="1" key="1">
    <citation type="submission" date="2023-08" db="EMBL/GenBank/DDBJ databases">
        <title>Reference Genome Resource for the Citrus Pathogen Phytophthora citrophthora.</title>
        <authorList>
            <person name="Moller H."/>
            <person name="Coetzee B."/>
            <person name="Rose L.J."/>
            <person name="Van Niekerk J.M."/>
        </authorList>
    </citation>
    <scope>NUCLEOTIDE SEQUENCE</scope>
    <source>
        <strain evidence="1">STE-U-9442</strain>
    </source>
</reference>
<keyword evidence="2" id="KW-1185">Reference proteome</keyword>
<protein>
    <recommendedName>
        <fullName evidence="3">Serine-threonine/tyrosine-protein kinase catalytic domain-containing protein</fullName>
    </recommendedName>
</protein>
<dbReference type="AlphaFoldDB" id="A0AAD9LMD0"/>
<gene>
    <name evidence="1" type="ORF">P3T76_005942</name>
</gene>